<dbReference type="InterPro" id="IPR032675">
    <property type="entry name" value="LRR_dom_sf"/>
</dbReference>
<dbReference type="AlphaFoldDB" id="A0A6J1TMA6"/>
<evidence type="ECO:0000313" key="4">
    <source>
        <dbReference type="RefSeq" id="XP_026293927.1"/>
    </source>
</evidence>
<keyword evidence="3" id="KW-1185">Reference proteome</keyword>
<dbReference type="PANTHER" id="PTHR38926">
    <property type="entry name" value="F-BOX DOMAIN CONTAINING PROTEIN, EXPRESSED"/>
    <property type="match status" value="1"/>
</dbReference>
<dbReference type="Gene3D" id="1.20.1280.50">
    <property type="match status" value="1"/>
</dbReference>
<accession>A0A6J1TMA6</accession>
<dbReference type="PANTHER" id="PTHR38926:SF5">
    <property type="entry name" value="F-BOX AND LEUCINE-RICH REPEAT PROTEIN 6"/>
    <property type="match status" value="1"/>
</dbReference>
<dbReference type="InterPro" id="IPR001810">
    <property type="entry name" value="F-box_dom"/>
</dbReference>
<evidence type="ECO:0000256" key="1">
    <source>
        <dbReference type="SAM" id="MobiDB-lite"/>
    </source>
</evidence>
<dbReference type="PROSITE" id="PS50181">
    <property type="entry name" value="FBOX"/>
    <property type="match status" value="1"/>
</dbReference>
<evidence type="ECO:0000313" key="3">
    <source>
        <dbReference type="Proteomes" id="UP000504606"/>
    </source>
</evidence>
<proteinExistence type="predicted"/>
<dbReference type="OrthoDB" id="8171506at2759"/>
<dbReference type="SUPFAM" id="SSF81383">
    <property type="entry name" value="F-box domain"/>
    <property type="match status" value="1"/>
</dbReference>
<dbReference type="Proteomes" id="UP000504606">
    <property type="component" value="Unplaced"/>
</dbReference>
<dbReference type="RefSeq" id="XP_026293927.1">
    <property type="nucleotide sequence ID" value="XM_026438142.2"/>
</dbReference>
<dbReference type="Pfam" id="PF12937">
    <property type="entry name" value="F-box-like"/>
    <property type="match status" value="1"/>
</dbReference>
<dbReference type="KEGG" id="foc:113218010"/>
<gene>
    <name evidence="4" type="primary">LOC113218010</name>
</gene>
<protein>
    <submittedName>
        <fullName evidence="4">Uncharacterized protein LOC113218010</fullName>
    </submittedName>
</protein>
<name>A0A6J1TMA6_FRAOC</name>
<dbReference type="InterPro" id="IPR036047">
    <property type="entry name" value="F-box-like_dom_sf"/>
</dbReference>
<dbReference type="GeneID" id="113218010"/>
<reference evidence="4" key="1">
    <citation type="submission" date="2025-08" db="UniProtKB">
        <authorList>
            <consortium name="RefSeq"/>
        </authorList>
    </citation>
    <scope>IDENTIFICATION</scope>
    <source>
        <tissue evidence="4">Whole organism</tissue>
    </source>
</reference>
<organism evidence="3 4">
    <name type="scientific">Frankliniella occidentalis</name>
    <name type="common">Western flower thrips</name>
    <name type="synonym">Euthrips occidentalis</name>
    <dbReference type="NCBI Taxonomy" id="133901"/>
    <lineage>
        <taxon>Eukaryota</taxon>
        <taxon>Metazoa</taxon>
        <taxon>Ecdysozoa</taxon>
        <taxon>Arthropoda</taxon>
        <taxon>Hexapoda</taxon>
        <taxon>Insecta</taxon>
        <taxon>Pterygota</taxon>
        <taxon>Neoptera</taxon>
        <taxon>Paraneoptera</taxon>
        <taxon>Thysanoptera</taxon>
        <taxon>Terebrantia</taxon>
        <taxon>Thripoidea</taxon>
        <taxon>Thripidae</taxon>
        <taxon>Frankliniella</taxon>
    </lineage>
</organism>
<feature type="region of interest" description="Disordered" evidence="1">
    <location>
        <begin position="1"/>
        <end position="26"/>
    </location>
</feature>
<sequence length="422" mass="47451">MELPASGSDSIVKKKKSPAKNIPVEKSSQKPEAQCFVEKLPNEILVTIFTYLKPKELLYGAGLVCKRWHELATDAESWQKAIYCLWDDLRVWRHAPVIGHLEILAPNEIEVEKVRQLALSPNPTSVRSMRIILRHPKDSLSILRKYDKTLRMLDLQVAGQDAQPDEWKEFFDTIGSLAELRSLSVRISPNSSDIPYNKQISAGCHSLRSLRVRGQETIASAIVRDLGSVVSSLTVTCSFNETSVHLIQSLSACSSVEDITIPCSMIGAISRLSSLKYLKVIADHGPLNLSEAIEAAKPTIQKIERLEVCTSRNQIAPSLTINQLIAGFAPYLKKCKTADLRGLHSLDEYLSEFINEAEKVQQYYLCCRVYHLLHLEQMPAVTTVHAVLDSQGMYVPYVMRAVNRLKKHPKKKFSVFFHCLNV</sequence>
<evidence type="ECO:0000259" key="2">
    <source>
        <dbReference type="PROSITE" id="PS50181"/>
    </source>
</evidence>
<feature type="domain" description="F-box" evidence="2">
    <location>
        <begin position="34"/>
        <end position="81"/>
    </location>
</feature>
<dbReference type="Gene3D" id="3.80.10.10">
    <property type="entry name" value="Ribonuclease Inhibitor"/>
    <property type="match status" value="1"/>
</dbReference>